<comment type="caution">
    <text evidence="2">The sequence shown here is derived from an EMBL/GenBank/DDBJ whole genome shotgun (WGS) entry which is preliminary data.</text>
</comment>
<evidence type="ECO:0000313" key="2">
    <source>
        <dbReference type="EMBL" id="KTB38937.1"/>
    </source>
</evidence>
<feature type="compositionally biased region" description="Basic and acidic residues" evidence="1">
    <location>
        <begin position="167"/>
        <end position="182"/>
    </location>
</feature>
<dbReference type="eggNOG" id="ENOG502RR80">
    <property type="taxonomic scope" value="Eukaryota"/>
</dbReference>
<accession>A0A0W0FRE0</accession>
<dbReference type="Proteomes" id="UP000054988">
    <property type="component" value="Unassembled WGS sequence"/>
</dbReference>
<reference evidence="2 3" key="1">
    <citation type="submission" date="2015-12" db="EMBL/GenBank/DDBJ databases">
        <title>Draft genome sequence of Moniliophthora roreri, the causal agent of frosty pod rot of cacao.</title>
        <authorList>
            <person name="Aime M.C."/>
            <person name="Diaz-Valderrama J.R."/>
            <person name="Kijpornyongpan T."/>
            <person name="Phillips-Mora W."/>
        </authorList>
    </citation>
    <scope>NUCLEOTIDE SEQUENCE [LARGE SCALE GENOMIC DNA]</scope>
    <source>
        <strain evidence="2 3">MCA 2952</strain>
    </source>
</reference>
<gene>
    <name evidence="2" type="ORF">WG66_8504</name>
</gene>
<evidence type="ECO:0000256" key="1">
    <source>
        <dbReference type="SAM" id="MobiDB-lite"/>
    </source>
</evidence>
<evidence type="ECO:0000313" key="3">
    <source>
        <dbReference type="Proteomes" id="UP000054988"/>
    </source>
</evidence>
<name>A0A0W0FRE0_MONRR</name>
<organism evidence="2 3">
    <name type="scientific">Moniliophthora roreri</name>
    <name type="common">Frosty pod rot fungus</name>
    <name type="synonym">Monilia roreri</name>
    <dbReference type="NCBI Taxonomy" id="221103"/>
    <lineage>
        <taxon>Eukaryota</taxon>
        <taxon>Fungi</taxon>
        <taxon>Dikarya</taxon>
        <taxon>Basidiomycota</taxon>
        <taxon>Agaricomycotina</taxon>
        <taxon>Agaricomycetes</taxon>
        <taxon>Agaricomycetidae</taxon>
        <taxon>Agaricales</taxon>
        <taxon>Marasmiineae</taxon>
        <taxon>Marasmiaceae</taxon>
        <taxon>Moniliophthora</taxon>
    </lineage>
</organism>
<dbReference type="EMBL" id="LATX01001717">
    <property type="protein sequence ID" value="KTB38937.1"/>
    <property type="molecule type" value="Genomic_DNA"/>
</dbReference>
<dbReference type="AlphaFoldDB" id="A0A0W0FRE0"/>
<proteinExistence type="predicted"/>
<sequence length="348" mass="39050">MVQFDPVATNAHLENPELTAACQKLETKKYVAYVDLAVGLPTLVAPYRSYVFYLVHQGLRQNREKGITEEMSVPILPNTSHPLSRTPIHPDKPLLWDNCYVSPGFTTGARCPTILLDQVPQTRIEISTKEAWQLQRYMDEDKLEMELLTKPPGATGVEQDVNTVPQDESKEAQVQVDVHEQEGQAAESSKAKSMEGSHPNQPGEQAPAKNEIPVQAAEERVDDDASSTGRESNHVEGPGEIALGQIVLKASFDLSEVDQINDPAELFEEIRSCLQLYKDLELGRKERNIERARQVDEAYFANLSQTGKTSQTQTEPPAKTSRIQLYRSKIWSKVKGSMQTIKRRMFCM</sequence>
<feature type="region of interest" description="Disordered" evidence="1">
    <location>
        <begin position="150"/>
        <end position="238"/>
    </location>
</feature>
<protein>
    <submittedName>
        <fullName evidence="2">Uncharacterized protein</fullName>
    </submittedName>
</protein>